<reference evidence="7 8" key="2">
    <citation type="submission" date="2024-10" db="EMBL/GenBank/DDBJ databases">
        <authorList>
            <person name="Ryan C."/>
        </authorList>
    </citation>
    <scope>NUCLEOTIDE SEQUENCE [LARGE SCALE GENOMIC DNA]</scope>
</reference>
<dbReference type="PANTHER" id="PTHR45931">
    <property type="entry name" value="SI:CH211-59O9.10"/>
    <property type="match status" value="1"/>
</dbReference>
<organism evidence="7 8">
    <name type="scientific">Urochloa decumbens</name>
    <dbReference type="NCBI Taxonomy" id="240449"/>
    <lineage>
        <taxon>Eukaryota</taxon>
        <taxon>Viridiplantae</taxon>
        <taxon>Streptophyta</taxon>
        <taxon>Embryophyta</taxon>
        <taxon>Tracheophyta</taxon>
        <taxon>Spermatophyta</taxon>
        <taxon>Magnoliopsida</taxon>
        <taxon>Liliopsida</taxon>
        <taxon>Poales</taxon>
        <taxon>Poaceae</taxon>
        <taxon>PACMAD clade</taxon>
        <taxon>Panicoideae</taxon>
        <taxon>Panicodae</taxon>
        <taxon>Paniceae</taxon>
        <taxon>Melinidinae</taxon>
        <taxon>Urochloa</taxon>
    </lineage>
</organism>
<dbReference type="SMART" id="SM00184">
    <property type="entry name" value="RING"/>
    <property type="match status" value="1"/>
</dbReference>
<keyword evidence="3" id="KW-0862">Zinc</keyword>
<dbReference type="Proteomes" id="UP001497457">
    <property type="component" value="Chromosome 12b"/>
</dbReference>
<dbReference type="InterPro" id="IPR013083">
    <property type="entry name" value="Znf_RING/FYVE/PHD"/>
</dbReference>
<keyword evidence="1" id="KW-0479">Metal-binding</keyword>
<dbReference type="EMBL" id="OZ075122">
    <property type="protein sequence ID" value="CAL4911678.1"/>
    <property type="molecule type" value="Genomic_DNA"/>
</dbReference>
<dbReference type="AlphaFoldDB" id="A0ABC8WMT6"/>
<dbReference type="PANTHER" id="PTHR45931:SF23">
    <property type="entry name" value="OS12G0134500 PROTEIN"/>
    <property type="match status" value="1"/>
</dbReference>
<protein>
    <recommendedName>
        <fullName evidence="6">RING-type domain-containing protein</fullName>
    </recommendedName>
</protein>
<evidence type="ECO:0000313" key="7">
    <source>
        <dbReference type="EMBL" id="CAL4911678.1"/>
    </source>
</evidence>
<feature type="compositionally biased region" description="Acidic residues" evidence="5">
    <location>
        <begin position="114"/>
        <end position="132"/>
    </location>
</feature>
<keyword evidence="8" id="KW-1185">Reference proteome</keyword>
<dbReference type="InterPro" id="IPR051834">
    <property type="entry name" value="RING_finger_E3_ligase"/>
</dbReference>
<evidence type="ECO:0000256" key="2">
    <source>
        <dbReference type="ARBA" id="ARBA00022771"/>
    </source>
</evidence>
<evidence type="ECO:0000313" key="8">
    <source>
        <dbReference type="Proteomes" id="UP001497457"/>
    </source>
</evidence>
<dbReference type="PROSITE" id="PS50089">
    <property type="entry name" value="ZF_RING_2"/>
    <property type="match status" value="1"/>
</dbReference>
<proteinExistence type="predicted"/>
<evidence type="ECO:0000256" key="1">
    <source>
        <dbReference type="ARBA" id="ARBA00022723"/>
    </source>
</evidence>
<evidence type="ECO:0000259" key="6">
    <source>
        <dbReference type="PROSITE" id="PS50089"/>
    </source>
</evidence>
<dbReference type="Gene3D" id="3.30.40.10">
    <property type="entry name" value="Zinc/RING finger domain, C3HC4 (zinc finger)"/>
    <property type="match status" value="1"/>
</dbReference>
<feature type="region of interest" description="Disordered" evidence="5">
    <location>
        <begin position="1"/>
        <end position="26"/>
    </location>
</feature>
<keyword evidence="2 4" id="KW-0863">Zinc-finger</keyword>
<accession>A0ABC8WMT6</accession>
<evidence type="ECO:0000256" key="5">
    <source>
        <dbReference type="SAM" id="MobiDB-lite"/>
    </source>
</evidence>
<feature type="domain" description="RING-type" evidence="6">
    <location>
        <begin position="238"/>
        <end position="279"/>
    </location>
</feature>
<dbReference type="InterPro" id="IPR001841">
    <property type="entry name" value="Znf_RING"/>
</dbReference>
<dbReference type="SUPFAM" id="SSF57850">
    <property type="entry name" value="RING/U-box"/>
    <property type="match status" value="1"/>
</dbReference>
<name>A0ABC8WMT6_9POAL</name>
<gene>
    <name evidence="7" type="ORF">URODEC1_LOCUS15147</name>
</gene>
<reference evidence="8" key="1">
    <citation type="submission" date="2024-06" db="EMBL/GenBank/DDBJ databases">
        <authorList>
            <person name="Ryan C."/>
        </authorList>
    </citation>
    <scope>NUCLEOTIDE SEQUENCE [LARGE SCALE GENOMIC DNA]</scope>
</reference>
<evidence type="ECO:0000256" key="4">
    <source>
        <dbReference type="PROSITE-ProRule" id="PRU00175"/>
    </source>
</evidence>
<dbReference type="Pfam" id="PF13639">
    <property type="entry name" value="zf-RING_2"/>
    <property type="match status" value="1"/>
</dbReference>
<dbReference type="GO" id="GO:0008270">
    <property type="term" value="F:zinc ion binding"/>
    <property type="evidence" value="ECO:0007669"/>
    <property type="project" value="UniProtKB-KW"/>
</dbReference>
<evidence type="ECO:0000256" key="3">
    <source>
        <dbReference type="ARBA" id="ARBA00022833"/>
    </source>
</evidence>
<dbReference type="CDD" id="cd16454">
    <property type="entry name" value="RING-H2_PA-TM-RING"/>
    <property type="match status" value="1"/>
</dbReference>
<sequence length="296" mass="32522">MDGDENASPAVGADERLLMPDAQEGSSAEPCPYVDMLRYYRARRQFRFGRFLAPTRFPDDAWMRFTDDESVADAVYRNGQFGAILAFLEEEAAAVRREGDETSSSWEGSIMMDSGDDDDDVSPTMADDDPGEEPVVEFDFERFLRTRQVHFHHLSAPTGFPPAHDASYTHAMDDMLRLRESNFFSLGNGQPAPPDPDGGAAYRNGGFGAVPAAEEAIAALPETTVGDGEGEMTGRRECAVCLEAYKAGDTLRTMPCSHGFHEHCIFGWLAVSLLCPLCRFAMPAAEEEAEPFSFMG</sequence>
<feature type="region of interest" description="Disordered" evidence="5">
    <location>
        <begin position="96"/>
        <end position="132"/>
    </location>
</feature>